<dbReference type="Proteomes" id="UP000422989">
    <property type="component" value="Chromosome"/>
</dbReference>
<dbReference type="InterPro" id="IPR029068">
    <property type="entry name" value="Glyas_Bleomycin-R_OHBP_Dase"/>
</dbReference>
<dbReference type="InterPro" id="IPR037523">
    <property type="entry name" value="VOC_core"/>
</dbReference>
<reference evidence="2 3" key="1">
    <citation type="submission" date="2018-09" db="EMBL/GenBank/DDBJ databases">
        <title>Whole genome sequencing of Microbacterium oryzae strain MB-10T.</title>
        <authorList>
            <person name="Das S.K."/>
        </authorList>
    </citation>
    <scope>NUCLEOTIDE SEQUENCE [LARGE SCALE GENOMIC DNA]</scope>
    <source>
        <strain evidence="2 3">MB-10</strain>
    </source>
</reference>
<dbReference type="Gene3D" id="3.10.180.10">
    <property type="entry name" value="2,3-Dihydroxybiphenyl 1,2-Dioxygenase, domain 1"/>
    <property type="match status" value="1"/>
</dbReference>
<dbReference type="Pfam" id="PF00903">
    <property type="entry name" value="Glyoxalase"/>
    <property type="match status" value="1"/>
</dbReference>
<dbReference type="PROSITE" id="PS51819">
    <property type="entry name" value="VOC"/>
    <property type="match status" value="1"/>
</dbReference>
<proteinExistence type="predicted"/>
<protein>
    <recommendedName>
        <fullName evidence="1">VOC domain-containing protein</fullName>
    </recommendedName>
</protein>
<dbReference type="InterPro" id="IPR004360">
    <property type="entry name" value="Glyas_Fos-R_dOase_dom"/>
</dbReference>
<evidence type="ECO:0000313" key="2">
    <source>
        <dbReference type="EMBL" id="QGU27928.1"/>
    </source>
</evidence>
<dbReference type="RefSeq" id="WP_156242434.1">
    <property type="nucleotide sequence ID" value="NZ_BAAAZL010000004.1"/>
</dbReference>
<organism evidence="2 3">
    <name type="scientific">Microbacterium oryzae</name>
    <dbReference type="NCBI Taxonomy" id="743009"/>
    <lineage>
        <taxon>Bacteria</taxon>
        <taxon>Bacillati</taxon>
        <taxon>Actinomycetota</taxon>
        <taxon>Actinomycetes</taxon>
        <taxon>Micrococcales</taxon>
        <taxon>Microbacteriaceae</taxon>
        <taxon>Microbacterium</taxon>
    </lineage>
</organism>
<evidence type="ECO:0000313" key="3">
    <source>
        <dbReference type="Proteomes" id="UP000422989"/>
    </source>
</evidence>
<accession>A0A6I6E9S1</accession>
<feature type="domain" description="VOC" evidence="1">
    <location>
        <begin position="2"/>
        <end position="118"/>
    </location>
</feature>
<evidence type="ECO:0000259" key="1">
    <source>
        <dbReference type="PROSITE" id="PS51819"/>
    </source>
</evidence>
<dbReference type="EMBL" id="CP032550">
    <property type="protein sequence ID" value="QGU27928.1"/>
    <property type="molecule type" value="Genomic_DNA"/>
</dbReference>
<dbReference type="SUPFAM" id="SSF54593">
    <property type="entry name" value="Glyoxalase/Bleomycin resistance protein/Dihydroxybiphenyl dioxygenase"/>
    <property type="match status" value="1"/>
</dbReference>
<dbReference type="PANTHER" id="PTHR34109">
    <property type="entry name" value="BNAUNNG04460D PROTEIN-RELATED"/>
    <property type="match status" value="1"/>
</dbReference>
<keyword evidence="3" id="KW-1185">Reference proteome</keyword>
<name>A0A6I6E9S1_9MICO</name>
<sequence length="120" mass="12933">MTVDTLFPILRTTDLDRLVRFYEEAFDGDVRYRFAPEGRDVYVSLAVGGGTVGVGFEPDAARGDAIALWIYTDSADRAFARAVDAGAAPVSAPEDTAWGERMAQVRDPDGNLLYLAVASA</sequence>
<dbReference type="AlphaFoldDB" id="A0A6I6E9S1"/>
<gene>
    <name evidence="2" type="ORF">D7D94_09825</name>
</gene>
<dbReference type="KEGG" id="moj:D7D94_09825"/>
<dbReference type="OrthoDB" id="9798201at2"/>